<reference evidence="3" key="1">
    <citation type="submission" date="2013-03" db="EMBL/GenBank/DDBJ databases">
        <title>Genome sequence of Chthonomonas calidirosea, the first sequenced genome from the Armatimonadetes phylum (formally candidate division OP10).</title>
        <authorList>
            <person name="Lee K.C.Y."/>
            <person name="Morgan X.C."/>
            <person name="Dunfield P.F."/>
            <person name="Tamas I."/>
            <person name="Houghton K.M."/>
            <person name="Vyssotski M."/>
            <person name="Ryan J.L.J."/>
            <person name="Lagutin K."/>
            <person name="McDonald I.R."/>
            <person name="Stott M.B."/>
        </authorList>
    </citation>
    <scope>NUCLEOTIDE SEQUENCE [LARGE SCALE GENOMIC DNA]</scope>
    <source>
        <strain evidence="3">DSM 23976 / ICMP 18418 / T49</strain>
    </source>
</reference>
<dbReference type="KEGG" id="ccz:CCALI_01806"/>
<protein>
    <submittedName>
        <fullName evidence="2">Uncharacterized protein</fullName>
    </submittedName>
</protein>
<dbReference type="HOGENOM" id="CLU_2011219_0_0_0"/>
<organism evidence="2 3">
    <name type="scientific">Chthonomonas calidirosea (strain DSM 23976 / ICMP 18418 / T49)</name>
    <dbReference type="NCBI Taxonomy" id="1303518"/>
    <lineage>
        <taxon>Bacteria</taxon>
        <taxon>Bacillati</taxon>
        <taxon>Armatimonadota</taxon>
        <taxon>Chthonomonadia</taxon>
        <taxon>Chthonomonadales</taxon>
        <taxon>Chthonomonadaceae</taxon>
        <taxon>Chthonomonas</taxon>
    </lineage>
</organism>
<keyword evidence="3" id="KW-1185">Reference proteome</keyword>
<feature type="region of interest" description="Disordered" evidence="1">
    <location>
        <begin position="66"/>
        <end position="89"/>
    </location>
</feature>
<dbReference type="InParanoid" id="S0EV43"/>
<feature type="compositionally biased region" description="Basic and acidic residues" evidence="1">
    <location>
        <begin position="103"/>
        <end position="114"/>
    </location>
</feature>
<evidence type="ECO:0000256" key="1">
    <source>
        <dbReference type="SAM" id="MobiDB-lite"/>
    </source>
</evidence>
<gene>
    <name evidence="2" type="ORF">CCALI_01806</name>
</gene>
<dbReference type="RefSeq" id="WP_016483146.1">
    <property type="nucleotide sequence ID" value="NC_021487.1"/>
</dbReference>
<dbReference type="SUPFAM" id="SSF48452">
    <property type="entry name" value="TPR-like"/>
    <property type="match status" value="1"/>
</dbReference>
<name>S0EV43_CHTCT</name>
<dbReference type="AlphaFoldDB" id="S0EV43"/>
<evidence type="ECO:0000313" key="3">
    <source>
        <dbReference type="Proteomes" id="UP000014227"/>
    </source>
</evidence>
<dbReference type="InterPro" id="IPR011990">
    <property type="entry name" value="TPR-like_helical_dom_sf"/>
</dbReference>
<feature type="region of interest" description="Disordered" evidence="1">
    <location>
        <begin position="102"/>
        <end position="123"/>
    </location>
</feature>
<evidence type="ECO:0000313" key="2">
    <source>
        <dbReference type="EMBL" id="CCW35618.1"/>
    </source>
</evidence>
<dbReference type="EMBL" id="HF951689">
    <property type="protein sequence ID" value="CCW35618.1"/>
    <property type="molecule type" value="Genomic_DNA"/>
</dbReference>
<dbReference type="PATRIC" id="fig|1303518.3.peg.1866"/>
<dbReference type="STRING" id="454171.CP488_02286"/>
<accession>S0EV43</accession>
<sequence>MFEMALVRIHIKPDLSRLPVYRRAAERYPTDGMIQSLYSLALRMSGQEEEAKRVWDAYQERVAQSEPVPAIPHGLSCPGSTKLGDQSQDSLKRYEELFEQIEEEMRREKSTTERDCEDEGTES</sequence>
<proteinExistence type="predicted"/>
<dbReference type="Proteomes" id="UP000014227">
    <property type="component" value="Chromosome I"/>
</dbReference>